<evidence type="ECO:0000313" key="11">
    <source>
        <dbReference type="EMBL" id="HDD52800.1"/>
    </source>
</evidence>
<evidence type="ECO:0000256" key="9">
    <source>
        <dbReference type="SAM" id="MobiDB-lite"/>
    </source>
</evidence>
<feature type="coiled-coil region" evidence="8">
    <location>
        <begin position="49"/>
        <end position="79"/>
    </location>
</feature>
<sequence length="188" mass="21257">MDLSQPGPGDERTRDGRERDLEEAYKRGYEDGYQQGLSAGERSAMGKGLDELKRAASALKKSAQELKRFEDELLELVKEEAAKLAIVVAHKIVKRSMEEDRDVVMRNIEECLKRVGHTRSVTINLHPSDLNYVGMVGKDWDFEFDISFKPLGSITPGGCKVEWHHGKIDATIESQWKRILEELNGKDG</sequence>
<evidence type="ECO:0000256" key="3">
    <source>
        <dbReference type="ARBA" id="ARBA00016507"/>
    </source>
</evidence>
<comment type="function">
    <text evidence="1">Needed for flagellar regrowth and assembly.</text>
</comment>
<dbReference type="InterPro" id="IPR051472">
    <property type="entry name" value="T3SS_Stator/FliH"/>
</dbReference>
<evidence type="ECO:0000256" key="6">
    <source>
        <dbReference type="ARBA" id="ARBA00022927"/>
    </source>
</evidence>
<accession>A0A7C0YD97</accession>
<dbReference type="SUPFAM" id="SSF160527">
    <property type="entry name" value="V-type ATPase subunit E-like"/>
    <property type="match status" value="1"/>
</dbReference>
<dbReference type="PANTHER" id="PTHR34982:SF1">
    <property type="entry name" value="FLAGELLAR ASSEMBLY PROTEIN FLIH"/>
    <property type="match status" value="1"/>
</dbReference>
<evidence type="ECO:0000256" key="4">
    <source>
        <dbReference type="ARBA" id="ARBA00022448"/>
    </source>
</evidence>
<evidence type="ECO:0000256" key="8">
    <source>
        <dbReference type="SAM" id="Coils"/>
    </source>
</evidence>
<feature type="region of interest" description="Disordered" evidence="9">
    <location>
        <begin position="1"/>
        <end position="45"/>
    </location>
</feature>
<keyword evidence="5" id="KW-1005">Bacterial flagellum biogenesis</keyword>
<dbReference type="InterPro" id="IPR018035">
    <property type="entry name" value="Flagellar_FliH/T3SS_HrpE"/>
</dbReference>
<evidence type="ECO:0000259" key="10">
    <source>
        <dbReference type="Pfam" id="PF02108"/>
    </source>
</evidence>
<keyword evidence="4" id="KW-0813">Transport</keyword>
<evidence type="ECO:0000256" key="2">
    <source>
        <dbReference type="ARBA" id="ARBA00006602"/>
    </source>
</evidence>
<dbReference type="GO" id="GO:0044781">
    <property type="term" value="P:bacterial-type flagellum organization"/>
    <property type="evidence" value="ECO:0007669"/>
    <property type="project" value="UniProtKB-KW"/>
</dbReference>
<comment type="caution">
    <text evidence="11">The sequence shown here is derived from an EMBL/GenBank/DDBJ whole genome shotgun (WGS) entry which is preliminary data.</text>
</comment>
<feature type="domain" description="Flagellar assembly protein FliH/Type III secretion system HrpE" evidence="10">
    <location>
        <begin position="56"/>
        <end position="179"/>
    </location>
</feature>
<gene>
    <name evidence="11" type="ORF">ENF32_01860</name>
</gene>
<evidence type="ECO:0000256" key="7">
    <source>
        <dbReference type="ARBA" id="ARBA00023225"/>
    </source>
</evidence>
<keyword evidence="8" id="KW-0175">Coiled coil</keyword>
<dbReference type="AlphaFoldDB" id="A0A7C0YD97"/>
<dbReference type="Proteomes" id="UP000885690">
    <property type="component" value="Unassembled WGS sequence"/>
</dbReference>
<organism evidence="11">
    <name type="scientific">Thermosulfidibacter takaii</name>
    <dbReference type="NCBI Taxonomy" id="412593"/>
    <lineage>
        <taxon>Bacteria</taxon>
        <taxon>Pseudomonadati</taxon>
        <taxon>Thermosulfidibacterota</taxon>
        <taxon>Thermosulfidibacteria</taxon>
        <taxon>Thermosulfidibacterales</taxon>
        <taxon>Thermosulfidibacteraceae</taxon>
    </lineage>
</organism>
<proteinExistence type="inferred from homology"/>
<dbReference type="PANTHER" id="PTHR34982">
    <property type="entry name" value="YOP PROTEINS TRANSLOCATION PROTEIN L"/>
    <property type="match status" value="1"/>
</dbReference>
<dbReference type="Pfam" id="PF02108">
    <property type="entry name" value="FliH"/>
    <property type="match status" value="1"/>
</dbReference>
<keyword evidence="7" id="KW-1006">Bacterial flagellum protein export</keyword>
<name>A0A7C0YD97_9BACT</name>
<comment type="similarity">
    <text evidence="2">Belongs to the FliH family.</text>
</comment>
<dbReference type="GO" id="GO:0005829">
    <property type="term" value="C:cytosol"/>
    <property type="evidence" value="ECO:0007669"/>
    <property type="project" value="TreeGrafter"/>
</dbReference>
<protein>
    <recommendedName>
        <fullName evidence="3">Flagellar assembly protein FliH</fullName>
    </recommendedName>
</protein>
<keyword evidence="6" id="KW-0653">Protein transport</keyword>
<feature type="compositionally biased region" description="Basic and acidic residues" evidence="9">
    <location>
        <begin position="9"/>
        <end position="30"/>
    </location>
</feature>
<evidence type="ECO:0000256" key="5">
    <source>
        <dbReference type="ARBA" id="ARBA00022795"/>
    </source>
</evidence>
<dbReference type="EMBL" id="DQWS01000071">
    <property type="protein sequence ID" value="HDD52800.1"/>
    <property type="molecule type" value="Genomic_DNA"/>
</dbReference>
<dbReference type="GO" id="GO:0015031">
    <property type="term" value="P:protein transport"/>
    <property type="evidence" value="ECO:0007669"/>
    <property type="project" value="UniProtKB-KW"/>
</dbReference>
<evidence type="ECO:0000256" key="1">
    <source>
        <dbReference type="ARBA" id="ARBA00003041"/>
    </source>
</evidence>
<reference evidence="11" key="1">
    <citation type="journal article" date="2020" name="mSystems">
        <title>Genome- and Community-Level Interaction Insights into Carbon Utilization and Element Cycling Functions of Hydrothermarchaeota in Hydrothermal Sediment.</title>
        <authorList>
            <person name="Zhou Z."/>
            <person name="Liu Y."/>
            <person name="Xu W."/>
            <person name="Pan J."/>
            <person name="Luo Z.H."/>
            <person name="Li M."/>
        </authorList>
    </citation>
    <scope>NUCLEOTIDE SEQUENCE [LARGE SCALE GENOMIC DNA]</scope>
    <source>
        <strain evidence="11">HyVt-115</strain>
    </source>
</reference>